<accession>A0A9X1FPY8</accession>
<dbReference type="RefSeq" id="WP_219052804.1">
    <property type="nucleotide sequence ID" value="NZ_JAHWDP010000003.1"/>
</dbReference>
<name>A0A9X1FPY8_9FLAO</name>
<evidence type="ECO:0000313" key="1">
    <source>
        <dbReference type="EMBL" id="MBW2938288.1"/>
    </source>
</evidence>
<gene>
    <name evidence="1" type="ORF">KXJ69_09235</name>
</gene>
<protein>
    <submittedName>
        <fullName evidence="1">Uncharacterized protein</fullName>
    </submittedName>
</protein>
<sequence length="134" mass="15756">MSELNKSQLEFYQKTGELFFAVAAADKVIRKNEYESLHKMILEHWKNLDDFEDEFGVDASYQMEIVFDWLDYESLDADTCFESFASFYKEYPKLFTEKRKDLIIKTAHSIADAFAGKNKSELMLLGRLQLLLKK</sequence>
<proteinExistence type="predicted"/>
<reference evidence="1" key="1">
    <citation type="submission" date="2021-07" db="EMBL/GenBank/DDBJ databases">
        <title>Aureisphaera sp. CAU 1614 isolated from sea sediment.</title>
        <authorList>
            <person name="Kim W."/>
        </authorList>
    </citation>
    <scope>NUCLEOTIDE SEQUENCE</scope>
    <source>
        <strain evidence="1">CAU 1614</strain>
    </source>
</reference>
<comment type="caution">
    <text evidence="1">The sequence shown here is derived from an EMBL/GenBank/DDBJ whole genome shotgun (WGS) entry which is preliminary data.</text>
</comment>
<organism evidence="1 2">
    <name type="scientific">Halomarinibacterium sedimenti</name>
    <dbReference type="NCBI Taxonomy" id="2857106"/>
    <lineage>
        <taxon>Bacteria</taxon>
        <taxon>Pseudomonadati</taxon>
        <taxon>Bacteroidota</taxon>
        <taxon>Flavobacteriia</taxon>
        <taxon>Flavobacteriales</taxon>
        <taxon>Flavobacteriaceae</taxon>
        <taxon>Halomarinibacterium</taxon>
    </lineage>
</organism>
<dbReference type="EMBL" id="JAHWDP010000003">
    <property type="protein sequence ID" value="MBW2938288.1"/>
    <property type="molecule type" value="Genomic_DNA"/>
</dbReference>
<evidence type="ECO:0000313" key="2">
    <source>
        <dbReference type="Proteomes" id="UP001138686"/>
    </source>
</evidence>
<keyword evidence="2" id="KW-1185">Reference proteome</keyword>
<dbReference type="AlphaFoldDB" id="A0A9X1FPY8"/>
<dbReference type="Proteomes" id="UP001138686">
    <property type="component" value="Unassembled WGS sequence"/>
</dbReference>